<organism evidence="5 6">
    <name type="scientific">Castilleja foliolosa</name>
    <dbReference type="NCBI Taxonomy" id="1961234"/>
    <lineage>
        <taxon>Eukaryota</taxon>
        <taxon>Viridiplantae</taxon>
        <taxon>Streptophyta</taxon>
        <taxon>Embryophyta</taxon>
        <taxon>Tracheophyta</taxon>
        <taxon>Spermatophyta</taxon>
        <taxon>Magnoliopsida</taxon>
        <taxon>eudicotyledons</taxon>
        <taxon>Gunneridae</taxon>
        <taxon>Pentapetalae</taxon>
        <taxon>asterids</taxon>
        <taxon>lamiids</taxon>
        <taxon>Lamiales</taxon>
        <taxon>Orobanchaceae</taxon>
        <taxon>Pedicularideae</taxon>
        <taxon>Castillejinae</taxon>
        <taxon>Castilleja</taxon>
    </lineage>
</organism>
<keyword evidence="1" id="KW-0677">Repeat</keyword>
<feature type="domain" description="PTBP1-like RNA recognition motif 2" evidence="4">
    <location>
        <begin position="10"/>
        <end position="89"/>
    </location>
</feature>
<dbReference type="Gene3D" id="3.30.70.330">
    <property type="match status" value="1"/>
</dbReference>
<dbReference type="Proteomes" id="UP001632038">
    <property type="component" value="Unassembled WGS sequence"/>
</dbReference>
<dbReference type="InterPro" id="IPR000795">
    <property type="entry name" value="T_Tr_GTP-bd_dom"/>
</dbReference>
<reference evidence="6" key="1">
    <citation type="journal article" date="2024" name="IScience">
        <title>Strigolactones Initiate the Formation of Haustorium-like Structures in Castilleja.</title>
        <authorList>
            <person name="Buerger M."/>
            <person name="Peterson D."/>
            <person name="Chory J."/>
        </authorList>
    </citation>
    <scope>NUCLEOTIDE SEQUENCE [LARGE SCALE GENOMIC DNA]</scope>
</reference>
<proteinExistence type="predicted"/>
<evidence type="ECO:0000256" key="2">
    <source>
        <dbReference type="ARBA" id="ARBA00022884"/>
    </source>
</evidence>
<name>A0ABD3DMC8_9LAMI</name>
<dbReference type="InterPro" id="IPR035979">
    <property type="entry name" value="RBD_domain_sf"/>
</dbReference>
<dbReference type="EMBL" id="JAVIJP010000016">
    <property type="protein sequence ID" value="KAL3642214.1"/>
    <property type="molecule type" value="Genomic_DNA"/>
</dbReference>
<accession>A0ABD3DMC8</accession>
<keyword evidence="2" id="KW-0694">RNA-binding</keyword>
<protein>
    <submittedName>
        <fullName evidence="5">Polypyrimidine tract-binding protein 1</fullName>
    </submittedName>
</protein>
<evidence type="ECO:0000313" key="6">
    <source>
        <dbReference type="Proteomes" id="UP001632038"/>
    </source>
</evidence>
<feature type="domain" description="Tr-type G" evidence="3">
    <location>
        <begin position="96"/>
        <end position="180"/>
    </location>
</feature>
<dbReference type="AlphaFoldDB" id="A0ABD3DMC8"/>
<dbReference type="InterPro" id="IPR021790">
    <property type="entry name" value="PTBP1-like_RRM2"/>
</dbReference>
<dbReference type="Pfam" id="PF00009">
    <property type="entry name" value="GTP_EFTU"/>
    <property type="match status" value="1"/>
</dbReference>
<dbReference type="SUPFAM" id="SSF52540">
    <property type="entry name" value="P-loop containing nucleoside triphosphate hydrolases"/>
    <property type="match status" value="1"/>
</dbReference>
<evidence type="ECO:0000259" key="4">
    <source>
        <dbReference type="Pfam" id="PF11835"/>
    </source>
</evidence>
<evidence type="ECO:0000259" key="3">
    <source>
        <dbReference type="Pfam" id="PF00009"/>
    </source>
</evidence>
<evidence type="ECO:0000313" key="5">
    <source>
        <dbReference type="EMBL" id="KAL3642214.1"/>
    </source>
</evidence>
<gene>
    <name evidence="5" type="primary">PTBP1</name>
    <name evidence="5" type="ORF">CASFOL_013029</name>
</gene>
<dbReference type="PANTHER" id="PTHR15592">
    <property type="entry name" value="MATRIN 3/NUCLEAR PROTEIN 220-RELATED"/>
    <property type="match status" value="1"/>
</dbReference>
<sequence>MDRNTRARGEEPNRILLVTIYHMVYPITEKVLHQVFSPYGSVEKIVTSEKSTGFHALIQYESHQSAISARNFLQGRNIYDDCCQLDIRFSYFDELQVNFNDERAHDITVPTATVECKTENLHAAHVECPYHADELKNLSTDTAQMEDAIVDVSNVDDPVPHNKQVEVSGIVVVLNKQDHVIEFDDWDVRDLPIVSSYGLASPKIKRAENESVDTFYKLVGLIVIDFEEHLNPSAIYFLSYTLRTRWFLKSGRMLWVRGRGSKSRRQVEMRSKKPKMPTWQSNYIL</sequence>
<dbReference type="GO" id="GO:0003723">
    <property type="term" value="F:RNA binding"/>
    <property type="evidence" value="ECO:0007669"/>
    <property type="project" value="UniProtKB-KW"/>
</dbReference>
<dbReference type="Pfam" id="PF11835">
    <property type="entry name" value="RRM_8"/>
    <property type="match status" value="1"/>
</dbReference>
<keyword evidence="6" id="KW-1185">Reference proteome</keyword>
<dbReference type="InterPro" id="IPR012677">
    <property type="entry name" value="Nucleotide-bd_a/b_plait_sf"/>
</dbReference>
<dbReference type="SUPFAM" id="SSF54928">
    <property type="entry name" value="RNA-binding domain, RBD"/>
    <property type="match status" value="1"/>
</dbReference>
<dbReference type="InterPro" id="IPR027417">
    <property type="entry name" value="P-loop_NTPase"/>
</dbReference>
<evidence type="ECO:0000256" key="1">
    <source>
        <dbReference type="ARBA" id="ARBA00022737"/>
    </source>
</evidence>
<comment type="caution">
    <text evidence="5">The sequence shown here is derived from an EMBL/GenBank/DDBJ whole genome shotgun (WGS) entry which is preliminary data.</text>
</comment>